<sequence length="153" mass="17649">MLPRKDVTNRKAEEASEEKRSRLHIDACRGLYCVCVWSAGSGDCSLARDQLFVAILVSDLTKLVICSFGPGFIPLILQIATSVHIEREREREKERERKRECPPHPSWLKRSYVKCYLDPHESSVAPHLNYLENCGFSTYSEIQERRHIHAIQP</sequence>
<accession>A0A8T2S4C7</accession>
<evidence type="ECO:0000313" key="1">
    <source>
        <dbReference type="EMBL" id="KAH7306273.1"/>
    </source>
</evidence>
<dbReference type="EMBL" id="CM035427">
    <property type="protein sequence ID" value="KAH7306273.1"/>
    <property type="molecule type" value="Genomic_DNA"/>
</dbReference>
<proteinExistence type="predicted"/>
<name>A0A8T2S4C7_CERRI</name>
<evidence type="ECO:0000313" key="2">
    <source>
        <dbReference type="Proteomes" id="UP000825935"/>
    </source>
</evidence>
<dbReference type="AlphaFoldDB" id="A0A8T2S4C7"/>
<gene>
    <name evidence="1" type="ORF">KP509_22G004500</name>
</gene>
<dbReference type="Proteomes" id="UP000825935">
    <property type="component" value="Chromosome 22"/>
</dbReference>
<keyword evidence="2" id="KW-1185">Reference proteome</keyword>
<protein>
    <submittedName>
        <fullName evidence="1">Uncharacterized protein</fullName>
    </submittedName>
</protein>
<comment type="caution">
    <text evidence="1">The sequence shown here is derived from an EMBL/GenBank/DDBJ whole genome shotgun (WGS) entry which is preliminary data.</text>
</comment>
<reference evidence="1" key="1">
    <citation type="submission" date="2021-08" db="EMBL/GenBank/DDBJ databases">
        <title>WGS assembly of Ceratopteris richardii.</title>
        <authorList>
            <person name="Marchant D.B."/>
            <person name="Chen G."/>
            <person name="Jenkins J."/>
            <person name="Shu S."/>
            <person name="Leebens-Mack J."/>
            <person name="Grimwood J."/>
            <person name="Schmutz J."/>
            <person name="Soltis P."/>
            <person name="Soltis D."/>
            <person name="Chen Z.-H."/>
        </authorList>
    </citation>
    <scope>NUCLEOTIDE SEQUENCE</scope>
    <source>
        <strain evidence="1">Whitten #5841</strain>
        <tissue evidence="1">Leaf</tissue>
    </source>
</reference>
<organism evidence="1 2">
    <name type="scientific">Ceratopteris richardii</name>
    <name type="common">Triangle waterfern</name>
    <dbReference type="NCBI Taxonomy" id="49495"/>
    <lineage>
        <taxon>Eukaryota</taxon>
        <taxon>Viridiplantae</taxon>
        <taxon>Streptophyta</taxon>
        <taxon>Embryophyta</taxon>
        <taxon>Tracheophyta</taxon>
        <taxon>Polypodiopsida</taxon>
        <taxon>Polypodiidae</taxon>
        <taxon>Polypodiales</taxon>
        <taxon>Pteridineae</taxon>
        <taxon>Pteridaceae</taxon>
        <taxon>Parkerioideae</taxon>
        <taxon>Ceratopteris</taxon>
    </lineage>
</organism>
<dbReference type="EMBL" id="CM035427">
    <property type="protein sequence ID" value="KAH7306272.1"/>
    <property type="molecule type" value="Genomic_DNA"/>
</dbReference>